<sequence length="259" mass="29229">MTLAEHHVPGSVDTYYIPNFVTADEESYLLRKIQETPQPKWKQLSNRRLQTWGGDLTTKNVLLTQPLPPFICNYPDLISRIASTGAFDESPHQRPNHVILNEYHPGQGIMPHQDGPAYHPVVATLSLGSHTVMHYYDLPAHEREPILSLLLEPRSLVITTREQYTARAHGIDVVMEDRIRDFELANAAMLSSGDDGDGGDDDDDDDDDNDDDGDGVGVTLFPAEGEVLQRRTRYSLTCRDVARVMNVGIETRFCRERKF</sequence>
<reference evidence="10" key="1">
    <citation type="journal article" date="2022" name="New Phytol.">
        <title>Evolutionary transition to the ectomycorrhizal habit in the genomes of a hyperdiverse lineage of mushroom-forming fungi.</title>
        <authorList>
            <person name="Looney B."/>
            <person name="Miyauchi S."/>
            <person name="Morin E."/>
            <person name="Drula E."/>
            <person name="Courty P.E."/>
            <person name="Kohler A."/>
            <person name="Kuo A."/>
            <person name="LaButti K."/>
            <person name="Pangilinan J."/>
            <person name="Lipzen A."/>
            <person name="Riley R."/>
            <person name="Andreopoulos W."/>
            <person name="He G."/>
            <person name="Johnson J."/>
            <person name="Nolan M."/>
            <person name="Tritt A."/>
            <person name="Barry K.W."/>
            <person name="Grigoriev I.V."/>
            <person name="Nagy L.G."/>
            <person name="Hibbett D."/>
            <person name="Henrissat B."/>
            <person name="Matheny P.B."/>
            <person name="Labbe J."/>
            <person name="Martin F.M."/>
        </authorList>
    </citation>
    <scope>NUCLEOTIDE SEQUENCE</scope>
    <source>
        <strain evidence="10">BPL690</strain>
    </source>
</reference>
<keyword evidence="5" id="KW-0560">Oxidoreductase</keyword>
<dbReference type="Gene3D" id="2.60.120.590">
    <property type="entry name" value="Alpha-ketoglutarate-dependent dioxygenase AlkB-like"/>
    <property type="match status" value="1"/>
</dbReference>
<keyword evidence="6" id="KW-0408">Iron</keyword>
<feature type="domain" description="Fe2OG dioxygenase" evidence="9">
    <location>
        <begin position="94"/>
        <end position="242"/>
    </location>
</feature>
<evidence type="ECO:0000313" key="11">
    <source>
        <dbReference type="Proteomes" id="UP001203297"/>
    </source>
</evidence>
<evidence type="ECO:0000259" key="9">
    <source>
        <dbReference type="PROSITE" id="PS51471"/>
    </source>
</evidence>
<evidence type="ECO:0000256" key="3">
    <source>
        <dbReference type="ARBA" id="ARBA00022723"/>
    </source>
</evidence>
<feature type="compositionally biased region" description="Acidic residues" evidence="8">
    <location>
        <begin position="194"/>
        <end position="214"/>
    </location>
</feature>
<dbReference type="EMBL" id="WTXG01000092">
    <property type="protein sequence ID" value="KAI0293669.1"/>
    <property type="molecule type" value="Genomic_DNA"/>
</dbReference>
<organism evidence="10 11">
    <name type="scientific">Multifurca ochricompacta</name>
    <dbReference type="NCBI Taxonomy" id="376703"/>
    <lineage>
        <taxon>Eukaryota</taxon>
        <taxon>Fungi</taxon>
        <taxon>Dikarya</taxon>
        <taxon>Basidiomycota</taxon>
        <taxon>Agaricomycotina</taxon>
        <taxon>Agaricomycetes</taxon>
        <taxon>Russulales</taxon>
        <taxon>Russulaceae</taxon>
        <taxon>Multifurca</taxon>
    </lineage>
</organism>
<comment type="caution">
    <text evidence="10">The sequence shown here is derived from an EMBL/GenBank/DDBJ whole genome shotgun (WGS) entry which is preliminary data.</text>
</comment>
<dbReference type="Proteomes" id="UP001203297">
    <property type="component" value="Unassembled WGS sequence"/>
</dbReference>
<comment type="subcellular location">
    <subcellularLocation>
        <location evidence="1">Nucleus</location>
    </subcellularLocation>
</comment>
<evidence type="ECO:0000256" key="8">
    <source>
        <dbReference type="SAM" id="MobiDB-lite"/>
    </source>
</evidence>
<evidence type="ECO:0000313" key="10">
    <source>
        <dbReference type="EMBL" id="KAI0293669.1"/>
    </source>
</evidence>
<proteinExistence type="inferred from homology"/>
<protein>
    <recommendedName>
        <fullName evidence="9">Fe2OG dioxygenase domain-containing protein</fullName>
    </recommendedName>
</protein>
<dbReference type="InterPro" id="IPR032862">
    <property type="entry name" value="ALKBH6"/>
</dbReference>
<dbReference type="PANTHER" id="PTHR46030">
    <property type="entry name" value="ALPHA-KETOGLUTARATE-DEPENDENT DIOXYGENASE ALKB HOMOLOG 6"/>
    <property type="match status" value="1"/>
</dbReference>
<dbReference type="GO" id="GO:0005634">
    <property type="term" value="C:nucleus"/>
    <property type="evidence" value="ECO:0007669"/>
    <property type="project" value="UniProtKB-SubCell"/>
</dbReference>
<dbReference type="PANTHER" id="PTHR46030:SF1">
    <property type="entry name" value="ALPHA-KETOGLUTARATE-DEPENDENT DIOXYGENASE ALKB HOMOLOG 6"/>
    <property type="match status" value="1"/>
</dbReference>
<accession>A0AAD4LX55</accession>
<dbReference type="InterPro" id="IPR037151">
    <property type="entry name" value="AlkB-like_sf"/>
</dbReference>
<comment type="similarity">
    <text evidence="2">Belongs to the alkB family.</text>
</comment>
<keyword evidence="7" id="KW-0539">Nucleus</keyword>
<evidence type="ECO:0000256" key="7">
    <source>
        <dbReference type="ARBA" id="ARBA00023242"/>
    </source>
</evidence>
<dbReference type="SUPFAM" id="SSF51197">
    <property type="entry name" value="Clavaminate synthase-like"/>
    <property type="match status" value="1"/>
</dbReference>
<dbReference type="InterPro" id="IPR027450">
    <property type="entry name" value="AlkB-like"/>
</dbReference>
<keyword evidence="4" id="KW-0223">Dioxygenase</keyword>
<evidence type="ECO:0000256" key="5">
    <source>
        <dbReference type="ARBA" id="ARBA00023002"/>
    </source>
</evidence>
<dbReference type="Pfam" id="PF13532">
    <property type="entry name" value="2OG-FeII_Oxy_2"/>
    <property type="match status" value="1"/>
</dbReference>
<dbReference type="GO" id="GO:0051213">
    <property type="term" value="F:dioxygenase activity"/>
    <property type="evidence" value="ECO:0007669"/>
    <property type="project" value="UniProtKB-KW"/>
</dbReference>
<evidence type="ECO:0000256" key="6">
    <source>
        <dbReference type="ARBA" id="ARBA00023004"/>
    </source>
</evidence>
<evidence type="ECO:0000256" key="4">
    <source>
        <dbReference type="ARBA" id="ARBA00022964"/>
    </source>
</evidence>
<evidence type="ECO:0000256" key="1">
    <source>
        <dbReference type="ARBA" id="ARBA00004123"/>
    </source>
</evidence>
<dbReference type="GO" id="GO:0046872">
    <property type="term" value="F:metal ion binding"/>
    <property type="evidence" value="ECO:0007669"/>
    <property type="project" value="UniProtKB-KW"/>
</dbReference>
<feature type="region of interest" description="Disordered" evidence="8">
    <location>
        <begin position="189"/>
        <end position="219"/>
    </location>
</feature>
<gene>
    <name evidence="10" type="ORF">B0F90DRAFT_1391885</name>
</gene>
<name>A0AAD4LX55_9AGAM</name>
<dbReference type="PROSITE" id="PS51471">
    <property type="entry name" value="FE2OG_OXY"/>
    <property type="match status" value="1"/>
</dbReference>
<dbReference type="InterPro" id="IPR005123">
    <property type="entry name" value="Oxoglu/Fe-dep_dioxygenase_dom"/>
</dbReference>
<dbReference type="AlphaFoldDB" id="A0AAD4LX55"/>
<keyword evidence="11" id="KW-1185">Reference proteome</keyword>
<evidence type="ECO:0000256" key="2">
    <source>
        <dbReference type="ARBA" id="ARBA00007879"/>
    </source>
</evidence>
<keyword evidence="3" id="KW-0479">Metal-binding</keyword>